<dbReference type="RefSeq" id="XP_007319889.1">
    <property type="nucleotide sequence ID" value="XM_007319827.1"/>
</dbReference>
<dbReference type="KEGG" id="sla:SERLADRAFT_470908"/>
<accession>F8P060</accession>
<reference evidence="1" key="1">
    <citation type="submission" date="2011-04" db="EMBL/GenBank/DDBJ databases">
        <title>Evolution of plant cell wall degrading machinery underlies the functional diversity of forest fungi.</title>
        <authorList>
            <consortium name="US DOE Joint Genome Institute (JGI-PGF)"/>
            <person name="Eastwood D.C."/>
            <person name="Floudas D."/>
            <person name="Binder M."/>
            <person name="Majcherczyk A."/>
            <person name="Schneider P."/>
            <person name="Aerts A."/>
            <person name="Asiegbu F.O."/>
            <person name="Baker S.E."/>
            <person name="Barry K."/>
            <person name="Bendiksby M."/>
            <person name="Blumentritt M."/>
            <person name="Coutinho P.M."/>
            <person name="Cullen D."/>
            <person name="Cullen D."/>
            <person name="Gathman A."/>
            <person name="Goodell B."/>
            <person name="Henrissat B."/>
            <person name="Ihrmark K."/>
            <person name="Kauserud H."/>
            <person name="Kohler A."/>
            <person name="LaButti K."/>
            <person name="Lapidus A."/>
            <person name="Lavin J.L."/>
            <person name="Lee Y.-H."/>
            <person name="Lindquist E."/>
            <person name="Lilly W."/>
            <person name="Lucas S."/>
            <person name="Morin E."/>
            <person name="Murat C."/>
            <person name="Oguiza J.A."/>
            <person name="Park J."/>
            <person name="Pisabarro A.G."/>
            <person name="Riley R."/>
            <person name="Rosling A."/>
            <person name="Salamov A."/>
            <person name="Schmidt O."/>
            <person name="Schmutz J."/>
            <person name="Skrede I."/>
            <person name="Stenlid J."/>
            <person name="Wiebenga A."/>
            <person name="Xie X."/>
            <person name="Kues U."/>
            <person name="Hibbett D.S."/>
            <person name="Hoffmeister D."/>
            <person name="Hogberg N."/>
            <person name="Martin F."/>
            <person name="Grigoriev I.V."/>
            <person name="Watkinson S.C."/>
        </authorList>
    </citation>
    <scope>NUCLEOTIDE SEQUENCE</scope>
    <source>
        <strain evidence="1">S7.9</strain>
    </source>
</reference>
<protein>
    <submittedName>
        <fullName evidence="1">Uncharacterized protein</fullName>
    </submittedName>
</protein>
<gene>
    <name evidence="1" type="ORF">SERLADRAFT_470908</name>
</gene>
<dbReference type="AlphaFoldDB" id="F8P060"/>
<dbReference type="EMBL" id="GL945435">
    <property type="protein sequence ID" value="EGO24127.1"/>
    <property type="molecule type" value="Genomic_DNA"/>
</dbReference>
<dbReference type="GeneID" id="18819844"/>
<evidence type="ECO:0000313" key="1">
    <source>
        <dbReference type="EMBL" id="EGO24127.1"/>
    </source>
</evidence>
<organism>
    <name type="scientific">Serpula lacrymans var. lacrymans (strain S7.9)</name>
    <name type="common">Dry rot fungus</name>
    <dbReference type="NCBI Taxonomy" id="578457"/>
    <lineage>
        <taxon>Eukaryota</taxon>
        <taxon>Fungi</taxon>
        <taxon>Dikarya</taxon>
        <taxon>Basidiomycota</taxon>
        <taxon>Agaricomycotina</taxon>
        <taxon>Agaricomycetes</taxon>
        <taxon>Agaricomycetidae</taxon>
        <taxon>Boletales</taxon>
        <taxon>Coniophorineae</taxon>
        <taxon>Serpulaceae</taxon>
        <taxon>Serpula</taxon>
    </lineage>
</organism>
<sequence>MSVSRWPRVSTPMRRTIPLAGYTAWALSLELKASYSLGKWCMMYARCLRSDGREDSGCRWTCLSAIHLTNLHDSGHFKCVFCEVG</sequence>
<dbReference type="Proteomes" id="UP000008064">
    <property type="component" value="Unassembled WGS sequence"/>
</dbReference>
<dbReference type="HOGENOM" id="CLU_2514027_0_0_1"/>
<name>F8P060_SERL9</name>
<proteinExistence type="predicted"/>